<dbReference type="InterPro" id="IPR005475">
    <property type="entry name" value="Transketolase-like_Pyr-bd"/>
</dbReference>
<dbReference type="GO" id="GO:0003863">
    <property type="term" value="F:branched-chain 2-oxo acid dehydrogenase activity"/>
    <property type="evidence" value="ECO:0007669"/>
    <property type="project" value="UniProtKB-EC"/>
</dbReference>
<proteinExistence type="predicted"/>
<dbReference type="FunFam" id="3.40.50.920:FF:000001">
    <property type="entry name" value="Pyruvate dehydrogenase E1 beta subunit"/>
    <property type="match status" value="1"/>
</dbReference>
<dbReference type="InterPro" id="IPR029061">
    <property type="entry name" value="THDP-binding"/>
</dbReference>
<feature type="domain" description="Transketolase-like pyrimidine-binding" evidence="4">
    <location>
        <begin position="10"/>
        <end position="185"/>
    </location>
</feature>
<sequence length="326" mass="35622">MAEVAPRPKVTMVKAINMALDEQLAADEDVLLMGEDIGQDGGVFRVTDGLLAKYGKERVIDTPLAELGIMGAAFGMGVYGLKPIVEIQFMAFIYEAFEQIFAHITRTRSRSRGRFTCNMVIRTPYGLGIKGPELHSDSTEAIFCHMPGLKVVVPSSPYNAKGLLAAAVADPDPVLFMEPARLYRGLKTEVPQEPYEVPLGCAEIVQEGNELTVIAWGSMLHKALEATEGFDAEVIDLLTLKPFDEETILNSVRKTGRVVIVHEATGFCGLGAELSAFIGEHSILHLKAPVLRCTGPDAVVPMALLEDHYMPSVRRIASTYKKVMEF</sequence>
<dbReference type="PANTHER" id="PTHR43257:SF2">
    <property type="entry name" value="PYRUVATE DEHYDROGENASE E1 COMPONENT SUBUNIT BETA"/>
    <property type="match status" value="1"/>
</dbReference>
<name>A0A3B0QW95_9ZZZZ</name>
<keyword evidence="2 5" id="KW-0560">Oxidoreductase</keyword>
<dbReference type="Gene3D" id="3.40.50.920">
    <property type="match status" value="1"/>
</dbReference>
<dbReference type="EMBL" id="UOEA01000067">
    <property type="protein sequence ID" value="VAV84451.1"/>
    <property type="molecule type" value="Genomic_DNA"/>
</dbReference>
<evidence type="ECO:0000256" key="3">
    <source>
        <dbReference type="ARBA" id="ARBA00023052"/>
    </source>
</evidence>
<evidence type="ECO:0000256" key="1">
    <source>
        <dbReference type="ARBA" id="ARBA00001964"/>
    </source>
</evidence>
<gene>
    <name evidence="5" type="ORF">MNBD_DELTA01-1087</name>
</gene>
<dbReference type="PANTHER" id="PTHR43257">
    <property type="entry name" value="PYRUVATE DEHYDROGENASE E1 COMPONENT BETA SUBUNIT"/>
    <property type="match status" value="1"/>
</dbReference>
<dbReference type="Pfam" id="PF02780">
    <property type="entry name" value="Transketolase_C"/>
    <property type="match status" value="1"/>
</dbReference>
<dbReference type="EC" id="1.2.4.4" evidence="5"/>
<protein>
    <submittedName>
        <fullName evidence="5">Branched-chain alpha-keto acid dehydrogenase, E1 component, beta subunit</fullName>
        <ecNumber evidence="5">1.2.4.4</ecNumber>
    </submittedName>
</protein>
<evidence type="ECO:0000313" key="5">
    <source>
        <dbReference type="EMBL" id="VAV84451.1"/>
    </source>
</evidence>
<dbReference type="SUPFAM" id="SSF52922">
    <property type="entry name" value="TK C-terminal domain-like"/>
    <property type="match status" value="1"/>
</dbReference>
<dbReference type="SUPFAM" id="SSF52518">
    <property type="entry name" value="Thiamin diphosphate-binding fold (THDP-binding)"/>
    <property type="match status" value="1"/>
</dbReference>
<dbReference type="Pfam" id="PF02779">
    <property type="entry name" value="Transket_pyr"/>
    <property type="match status" value="1"/>
</dbReference>
<dbReference type="CDD" id="cd07036">
    <property type="entry name" value="TPP_PYR_E1-PDHc-beta_like"/>
    <property type="match status" value="1"/>
</dbReference>
<organism evidence="5">
    <name type="scientific">hydrothermal vent metagenome</name>
    <dbReference type="NCBI Taxonomy" id="652676"/>
    <lineage>
        <taxon>unclassified sequences</taxon>
        <taxon>metagenomes</taxon>
        <taxon>ecological metagenomes</taxon>
    </lineage>
</organism>
<dbReference type="InterPro" id="IPR033248">
    <property type="entry name" value="Transketolase_C"/>
</dbReference>
<evidence type="ECO:0000259" key="4">
    <source>
        <dbReference type="SMART" id="SM00861"/>
    </source>
</evidence>
<dbReference type="FunFam" id="3.40.50.970:FF:000001">
    <property type="entry name" value="Pyruvate dehydrogenase E1 beta subunit"/>
    <property type="match status" value="1"/>
</dbReference>
<comment type="cofactor">
    <cofactor evidence="1">
        <name>thiamine diphosphate</name>
        <dbReference type="ChEBI" id="CHEBI:58937"/>
    </cofactor>
</comment>
<keyword evidence="3" id="KW-0786">Thiamine pyrophosphate</keyword>
<dbReference type="InterPro" id="IPR009014">
    <property type="entry name" value="Transketo_C/PFOR_II"/>
</dbReference>
<dbReference type="Gene3D" id="3.40.50.970">
    <property type="match status" value="1"/>
</dbReference>
<evidence type="ECO:0000256" key="2">
    <source>
        <dbReference type="ARBA" id="ARBA00023002"/>
    </source>
</evidence>
<dbReference type="AlphaFoldDB" id="A0A3B0QW95"/>
<accession>A0A3B0QW95</accession>
<dbReference type="SMART" id="SM00861">
    <property type="entry name" value="Transket_pyr"/>
    <property type="match status" value="1"/>
</dbReference>
<reference evidence="5" key="1">
    <citation type="submission" date="2018-06" db="EMBL/GenBank/DDBJ databases">
        <authorList>
            <person name="Zhirakovskaya E."/>
        </authorList>
    </citation>
    <scope>NUCLEOTIDE SEQUENCE</scope>
</reference>